<proteinExistence type="evidence at transcript level"/>
<evidence type="ECO:0000256" key="3">
    <source>
        <dbReference type="ARBA" id="ARBA00022525"/>
    </source>
</evidence>
<dbReference type="AlphaFoldDB" id="A0A0U2WTY6"/>
<dbReference type="PANTHER" id="PTHR11857:SF43">
    <property type="entry name" value="GEO07291P1-RELATED"/>
    <property type="match status" value="1"/>
</dbReference>
<feature type="chain" id="PRO_5006833882" evidence="5">
    <location>
        <begin position="20"/>
        <end position="135"/>
    </location>
</feature>
<dbReference type="GO" id="GO:0005549">
    <property type="term" value="F:odorant binding"/>
    <property type="evidence" value="ECO:0007669"/>
    <property type="project" value="InterPro"/>
</dbReference>
<dbReference type="SMART" id="SM00708">
    <property type="entry name" value="PhBP"/>
    <property type="match status" value="1"/>
</dbReference>
<comment type="subcellular location">
    <subcellularLocation>
        <location evidence="1">Secreted</location>
    </subcellularLocation>
</comment>
<protein>
    <submittedName>
        <fullName evidence="6">Odorant-binding protein</fullName>
    </submittedName>
</protein>
<comment type="similarity">
    <text evidence="2">Belongs to the PBP/GOBP family.</text>
</comment>
<feature type="signal peptide" evidence="5">
    <location>
        <begin position="1"/>
        <end position="19"/>
    </location>
</feature>
<sequence>MFKLTSLILLFCVSTHVFADDIPEELKEMIKNLHNQCVGETGVSEAAIADANNGKFNGEESLKCYMKCLMASVGIIDDDGVFDGEAFVDLLPNSMKSHGEKLVKACKPEGSNACDVAYNLNLCNYNLDPSKYTLY</sequence>
<dbReference type="GO" id="GO:0007608">
    <property type="term" value="P:sensory perception of smell"/>
    <property type="evidence" value="ECO:0007669"/>
    <property type="project" value="TreeGrafter"/>
</dbReference>
<organism evidence="6">
    <name type="scientific">Phenacoccus solenopsis</name>
    <name type="common">Solenopsis mealybug</name>
    <dbReference type="NCBI Taxonomy" id="483260"/>
    <lineage>
        <taxon>Eukaryota</taxon>
        <taxon>Metazoa</taxon>
        <taxon>Ecdysozoa</taxon>
        <taxon>Arthropoda</taxon>
        <taxon>Hexapoda</taxon>
        <taxon>Insecta</taxon>
        <taxon>Pterygota</taxon>
        <taxon>Neoptera</taxon>
        <taxon>Paraneoptera</taxon>
        <taxon>Hemiptera</taxon>
        <taxon>Sternorrhyncha</taxon>
        <taxon>Coccoidea</taxon>
        <taxon>Pseudococcidae</taxon>
        <taxon>Phenacoccus</taxon>
    </lineage>
</organism>
<gene>
    <name evidence="6" type="primary">OBP15</name>
</gene>
<accession>A0A0U2WTY6</accession>
<dbReference type="SUPFAM" id="SSF47565">
    <property type="entry name" value="Insect pheromone/odorant-binding proteins"/>
    <property type="match status" value="1"/>
</dbReference>
<dbReference type="PANTHER" id="PTHR11857">
    <property type="entry name" value="ODORANT BINDING PROTEIN-RELATED"/>
    <property type="match status" value="1"/>
</dbReference>
<evidence type="ECO:0000256" key="4">
    <source>
        <dbReference type="ARBA" id="ARBA00022729"/>
    </source>
</evidence>
<keyword evidence="4 5" id="KW-0732">Signal</keyword>
<dbReference type="Gene3D" id="1.10.238.20">
    <property type="entry name" value="Pheromone/general odorant binding protein domain"/>
    <property type="match status" value="1"/>
</dbReference>
<name>A0A0U2WTY6_9HEMI</name>
<evidence type="ECO:0000256" key="2">
    <source>
        <dbReference type="ARBA" id="ARBA00008098"/>
    </source>
</evidence>
<dbReference type="CDD" id="cd23992">
    <property type="entry name" value="PBP_GOBP"/>
    <property type="match status" value="1"/>
</dbReference>
<evidence type="ECO:0000256" key="1">
    <source>
        <dbReference type="ARBA" id="ARBA00004613"/>
    </source>
</evidence>
<evidence type="ECO:0000313" key="6">
    <source>
        <dbReference type="EMBL" id="ALS31065.1"/>
    </source>
</evidence>
<dbReference type="FunFam" id="1.10.238.20:FF:000001">
    <property type="entry name" value="General odorant-binding protein lush"/>
    <property type="match status" value="1"/>
</dbReference>
<dbReference type="InterPro" id="IPR006170">
    <property type="entry name" value="PBP/GOBP"/>
</dbReference>
<dbReference type="EMBL" id="KT286778">
    <property type="protein sequence ID" value="ALS31065.1"/>
    <property type="molecule type" value="mRNA"/>
</dbReference>
<keyword evidence="3" id="KW-0964">Secreted</keyword>
<dbReference type="InterPro" id="IPR036728">
    <property type="entry name" value="PBP_GOBP_sf"/>
</dbReference>
<dbReference type="Pfam" id="PF01395">
    <property type="entry name" value="PBP_GOBP"/>
    <property type="match status" value="1"/>
</dbReference>
<dbReference type="GO" id="GO:0005615">
    <property type="term" value="C:extracellular space"/>
    <property type="evidence" value="ECO:0007669"/>
    <property type="project" value="TreeGrafter"/>
</dbReference>
<reference evidence="6" key="1">
    <citation type="submission" date="2015-07" db="EMBL/GenBank/DDBJ databases">
        <title>Identification and expression pattern of odorant-binding protein gene in Phenacoccus solenopsis Tinsley.</title>
        <authorList>
            <person name="Zhao J."/>
        </authorList>
    </citation>
    <scope>NUCLEOTIDE SEQUENCE</scope>
</reference>
<evidence type="ECO:0000256" key="5">
    <source>
        <dbReference type="SAM" id="SignalP"/>
    </source>
</evidence>